<reference evidence="3" key="2">
    <citation type="journal article" date="2022" name="Elife">
        <title>Obligate sexual reproduction of a homothallic fungus closely related to the Cryptococcus pathogenic species complex.</title>
        <authorList>
            <person name="Passer A.R."/>
            <person name="Clancey S.A."/>
            <person name="Shea T."/>
            <person name="David-Palma M."/>
            <person name="Averette A.F."/>
            <person name="Boekhout T."/>
            <person name="Porcel B.M."/>
            <person name="Nowrousian M."/>
            <person name="Cuomo C.A."/>
            <person name="Sun S."/>
            <person name="Heitman J."/>
            <person name="Coelho M.A."/>
        </authorList>
    </citation>
    <scope>NUCLEOTIDE SEQUENCE</scope>
    <source>
        <strain evidence="3">CBS 7841</strain>
    </source>
</reference>
<evidence type="ECO:0000259" key="2">
    <source>
        <dbReference type="Pfam" id="PF10252"/>
    </source>
</evidence>
<evidence type="ECO:0000256" key="1">
    <source>
        <dbReference type="SAM" id="MobiDB-lite"/>
    </source>
</evidence>
<feature type="compositionally biased region" description="Basic and acidic residues" evidence="1">
    <location>
        <begin position="126"/>
        <end position="143"/>
    </location>
</feature>
<dbReference type="InterPro" id="IPR039876">
    <property type="entry name" value="HAP28"/>
</dbReference>
<name>A0A1E3IXP1_9TREE</name>
<dbReference type="OrthoDB" id="2565360at2759"/>
<proteinExistence type="predicted"/>
<dbReference type="VEuPathDB" id="FungiDB:L203_00464"/>
<gene>
    <name evidence="3" type="ORF">L203_100677</name>
</gene>
<accession>A0A1E3IXP1</accession>
<dbReference type="KEGG" id="cdep:91084891"/>
<dbReference type="PANTHER" id="PTHR22055">
    <property type="entry name" value="28 KDA HEAT- AND ACID-STABLE PHOSPHOPROTEIN PDGF-ASSOCIATED PROTEIN"/>
    <property type="match status" value="1"/>
</dbReference>
<organism evidence="3 4">
    <name type="scientific">Cryptococcus depauperatus CBS 7841</name>
    <dbReference type="NCBI Taxonomy" id="1295531"/>
    <lineage>
        <taxon>Eukaryota</taxon>
        <taxon>Fungi</taxon>
        <taxon>Dikarya</taxon>
        <taxon>Basidiomycota</taxon>
        <taxon>Agaricomycotina</taxon>
        <taxon>Tremellomycetes</taxon>
        <taxon>Tremellales</taxon>
        <taxon>Cryptococcaceae</taxon>
        <taxon>Cryptococcus</taxon>
    </lineage>
</organism>
<protein>
    <recommendedName>
        <fullName evidence="2">Casein kinase substrate phosphoprotein PP28 domain-containing protein</fullName>
    </recommendedName>
</protein>
<dbReference type="AlphaFoldDB" id="A0A1E3IXP1"/>
<dbReference type="InterPro" id="IPR019380">
    <property type="entry name" value="Casein_kinase_sb_PP28"/>
</dbReference>
<feature type="compositionally biased region" description="Acidic residues" evidence="1">
    <location>
        <begin position="42"/>
        <end position="55"/>
    </location>
</feature>
<evidence type="ECO:0000313" key="3">
    <source>
        <dbReference type="EMBL" id="WVN85530.1"/>
    </source>
</evidence>
<feature type="compositionally biased region" description="Basic residues" evidence="1">
    <location>
        <begin position="11"/>
        <end position="24"/>
    </location>
</feature>
<reference evidence="3" key="3">
    <citation type="submission" date="2024-01" db="EMBL/GenBank/DDBJ databases">
        <authorList>
            <person name="Coelho M.A."/>
            <person name="David-Palma M."/>
            <person name="Shea T."/>
            <person name="Sun S."/>
            <person name="Cuomo C.A."/>
            <person name="Heitman J."/>
        </authorList>
    </citation>
    <scope>NUCLEOTIDE SEQUENCE</scope>
    <source>
        <strain evidence="3">CBS 7841</strain>
    </source>
</reference>
<dbReference type="EMBL" id="CP143784">
    <property type="protein sequence ID" value="WVN85530.1"/>
    <property type="molecule type" value="Genomic_DNA"/>
</dbReference>
<dbReference type="RefSeq" id="XP_066066230.1">
    <property type="nucleotide sequence ID" value="XM_066210133.1"/>
</dbReference>
<feature type="region of interest" description="Disordered" evidence="1">
    <location>
        <begin position="1"/>
        <end position="206"/>
    </location>
</feature>
<dbReference type="Pfam" id="PF10252">
    <property type="entry name" value="PP28"/>
    <property type="match status" value="1"/>
</dbReference>
<reference evidence="3" key="1">
    <citation type="submission" date="2016-06" db="EMBL/GenBank/DDBJ databases">
        <authorList>
            <person name="Cuomo C."/>
            <person name="Litvintseva A."/>
            <person name="Heitman J."/>
            <person name="Chen Y."/>
            <person name="Sun S."/>
            <person name="Springer D."/>
            <person name="Dromer F."/>
            <person name="Young S."/>
            <person name="Zeng Q."/>
            <person name="Chapman S."/>
            <person name="Gujja S."/>
            <person name="Saif S."/>
            <person name="Birren B."/>
        </authorList>
    </citation>
    <scope>NUCLEOTIDE SEQUENCE</scope>
    <source>
        <strain evidence="3">CBS 7841</strain>
    </source>
</reference>
<feature type="compositionally biased region" description="Basic and acidic residues" evidence="1">
    <location>
        <begin position="160"/>
        <end position="197"/>
    </location>
</feature>
<feature type="compositionally biased region" description="Acidic residues" evidence="1">
    <location>
        <begin position="106"/>
        <end position="115"/>
    </location>
</feature>
<dbReference type="Proteomes" id="UP000094043">
    <property type="component" value="Chromosome 1"/>
</dbReference>
<keyword evidence="4" id="KW-1185">Reference proteome</keyword>
<sequence length="206" mass="22647">MGRGGGSSSRGRGKFKVTRGGGRHFSRDLEPRFNDVQASESSAEELSEDSQDEEDQTAKLAPEMAALNIKLGNTVAVNEDGEEGEGLTKAEKRAKKKPQKKVTIVEPEESEDESEQNNARQAASTKLKEQNSRKEREVAEKKIPAAHAQHIQSQPQGKPLEAKSDLARLQEVRARRDAAAAQRKAEAEEKAKEIAAKKEKHLVKKS</sequence>
<dbReference type="GeneID" id="91084891"/>
<feature type="domain" description="Casein kinase substrate phosphoprotein PP28" evidence="2">
    <location>
        <begin position="110"/>
        <end position="189"/>
    </location>
</feature>
<evidence type="ECO:0000313" key="4">
    <source>
        <dbReference type="Proteomes" id="UP000094043"/>
    </source>
</evidence>